<accession>A0A1C1CF78</accession>
<protein>
    <submittedName>
        <fullName evidence="1">Uncharacterized protein</fullName>
    </submittedName>
</protein>
<dbReference type="VEuPathDB" id="FungiDB:CLCR_02682"/>
<organism evidence="1 2">
    <name type="scientific">Cladophialophora carrionii</name>
    <dbReference type="NCBI Taxonomy" id="86049"/>
    <lineage>
        <taxon>Eukaryota</taxon>
        <taxon>Fungi</taxon>
        <taxon>Dikarya</taxon>
        <taxon>Ascomycota</taxon>
        <taxon>Pezizomycotina</taxon>
        <taxon>Eurotiomycetes</taxon>
        <taxon>Chaetothyriomycetidae</taxon>
        <taxon>Chaetothyriales</taxon>
        <taxon>Herpotrichiellaceae</taxon>
        <taxon>Cladophialophora</taxon>
    </lineage>
</organism>
<sequence>MRRRRNQVDGVRRPPQWNTEGALDVIGTVSKDEEGWGEGGLGTAVIAAGTLEIWSLALGAAAVRPPCGGVWAVGCGRGN</sequence>
<dbReference type="AlphaFoldDB" id="A0A1C1CF78"/>
<proteinExistence type="predicted"/>
<dbReference type="EMBL" id="LGRB01000014">
    <property type="protein sequence ID" value="OCT47180.1"/>
    <property type="molecule type" value="Genomic_DNA"/>
</dbReference>
<keyword evidence="2" id="KW-1185">Reference proteome</keyword>
<evidence type="ECO:0000313" key="1">
    <source>
        <dbReference type="EMBL" id="OCT47180.1"/>
    </source>
</evidence>
<dbReference type="Proteomes" id="UP000094526">
    <property type="component" value="Unassembled WGS sequence"/>
</dbReference>
<name>A0A1C1CF78_9EURO</name>
<comment type="caution">
    <text evidence="1">The sequence shown here is derived from an EMBL/GenBank/DDBJ whole genome shotgun (WGS) entry which is preliminary data.</text>
</comment>
<gene>
    <name evidence="1" type="ORF">CLCR_02682</name>
</gene>
<reference evidence="2" key="1">
    <citation type="submission" date="2015-07" db="EMBL/GenBank/DDBJ databases">
        <authorList>
            <person name="Teixeira M.M."/>
            <person name="Souza R.C."/>
            <person name="Almeida L.G."/>
            <person name="Vicente V.A."/>
            <person name="de Hoog S."/>
            <person name="Bocca A.L."/>
            <person name="de Almeida S.R."/>
            <person name="Vasconcelos A.T."/>
            <person name="Felipe M.S."/>
        </authorList>
    </citation>
    <scope>NUCLEOTIDE SEQUENCE [LARGE SCALE GENOMIC DNA]</scope>
    <source>
        <strain evidence="2">KSF</strain>
    </source>
</reference>
<evidence type="ECO:0000313" key="2">
    <source>
        <dbReference type="Proteomes" id="UP000094526"/>
    </source>
</evidence>